<feature type="non-terminal residue" evidence="1">
    <location>
        <position position="52"/>
    </location>
</feature>
<protein>
    <submittedName>
        <fullName evidence="1">Uncharacterized protein</fullName>
    </submittedName>
</protein>
<dbReference type="AlphaFoldDB" id="A0A8J4UKY0"/>
<gene>
    <name evidence="1" type="ORF">DAT39_013062</name>
</gene>
<comment type="caution">
    <text evidence="1">The sequence shown here is derived from an EMBL/GenBank/DDBJ whole genome shotgun (WGS) entry which is preliminary data.</text>
</comment>
<accession>A0A8J4UKY0</accession>
<sequence length="52" mass="5620">GQDGGGREREESLLVSVAEMKRVKATSVPSVPSGSPAYCFHLTLHLVHRCVK</sequence>
<evidence type="ECO:0000313" key="1">
    <source>
        <dbReference type="EMBL" id="KAF5897232.1"/>
    </source>
</evidence>
<proteinExistence type="predicted"/>
<dbReference type="EMBL" id="QNUK01000243">
    <property type="protein sequence ID" value="KAF5897232.1"/>
    <property type="molecule type" value="Genomic_DNA"/>
</dbReference>
<feature type="non-terminal residue" evidence="1">
    <location>
        <position position="1"/>
    </location>
</feature>
<reference evidence="1" key="1">
    <citation type="submission" date="2020-07" db="EMBL/GenBank/DDBJ databases">
        <title>Clarias magur genome sequencing, assembly and annotation.</title>
        <authorList>
            <person name="Kushwaha B."/>
            <person name="Kumar R."/>
            <person name="Das P."/>
            <person name="Joshi C.G."/>
            <person name="Kumar D."/>
            <person name="Nagpure N.S."/>
            <person name="Pandey M."/>
            <person name="Agarwal S."/>
            <person name="Srivastava S."/>
            <person name="Singh M."/>
            <person name="Sahoo L."/>
            <person name="Jayasankar P."/>
            <person name="Meher P.K."/>
            <person name="Koringa P.G."/>
            <person name="Iquebal M.A."/>
            <person name="Das S.P."/>
            <person name="Bit A."/>
            <person name="Patnaik S."/>
            <person name="Patel N."/>
            <person name="Shah T.M."/>
            <person name="Hinsu A."/>
            <person name="Jena J.K."/>
        </authorList>
    </citation>
    <scope>NUCLEOTIDE SEQUENCE</scope>
    <source>
        <strain evidence="1">CIFAMagur01</strain>
        <tissue evidence="1">Testis</tissue>
    </source>
</reference>
<name>A0A8J4UKY0_CLAMG</name>
<evidence type="ECO:0000313" key="2">
    <source>
        <dbReference type="Proteomes" id="UP000727407"/>
    </source>
</evidence>
<organism evidence="1 2">
    <name type="scientific">Clarias magur</name>
    <name type="common">Asian catfish</name>
    <name type="synonym">Macropteronotus magur</name>
    <dbReference type="NCBI Taxonomy" id="1594786"/>
    <lineage>
        <taxon>Eukaryota</taxon>
        <taxon>Metazoa</taxon>
        <taxon>Chordata</taxon>
        <taxon>Craniata</taxon>
        <taxon>Vertebrata</taxon>
        <taxon>Euteleostomi</taxon>
        <taxon>Actinopterygii</taxon>
        <taxon>Neopterygii</taxon>
        <taxon>Teleostei</taxon>
        <taxon>Ostariophysi</taxon>
        <taxon>Siluriformes</taxon>
        <taxon>Clariidae</taxon>
        <taxon>Clarias</taxon>
    </lineage>
</organism>
<keyword evidence="2" id="KW-1185">Reference proteome</keyword>
<dbReference type="Proteomes" id="UP000727407">
    <property type="component" value="Unassembled WGS sequence"/>
</dbReference>